<evidence type="ECO:0000313" key="1">
    <source>
        <dbReference type="EMBL" id="MBB4119850.1"/>
    </source>
</evidence>
<organism evidence="1 2">
    <name type="scientific">Mesonia hippocampi</name>
    <dbReference type="NCBI Taxonomy" id="1628250"/>
    <lineage>
        <taxon>Bacteria</taxon>
        <taxon>Pseudomonadati</taxon>
        <taxon>Bacteroidota</taxon>
        <taxon>Flavobacteriia</taxon>
        <taxon>Flavobacteriales</taxon>
        <taxon>Flavobacteriaceae</taxon>
        <taxon>Mesonia</taxon>
    </lineage>
</organism>
<gene>
    <name evidence="1" type="ORF">GGR32_002161</name>
</gene>
<keyword evidence="2" id="KW-1185">Reference proteome</keyword>
<name>A0A840ESA2_9FLAO</name>
<dbReference type="RefSeq" id="WP_183478192.1">
    <property type="nucleotide sequence ID" value="NZ_JACIFO010000011.1"/>
</dbReference>
<reference evidence="1 2" key="1">
    <citation type="submission" date="2020-08" db="EMBL/GenBank/DDBJ databases">
        <title>Genomic Encyclopedia of Type Strains, Phase IV (KMG-IV): sequencing the most valuable type-strain genomes for metagenomic binning, comparative biology and taxonomic classification.</title>
        <authorList>
            <person name="Goeker M."/>
        </authorList>
    </citation>
    <scope>NUCLEOTIDE SEQUENCE [LARGE SCALE GENOMIC DNA]</scope>
    <source>
        <strain evidence="1 2">DSM 29568</strain>
    </source>
</reference>
<dbReference type="AlphaFoldDB" id="A0A840ESA2"/>
<protein>
    <recommendedName>
        <fullName evidence="3">N-acetyltransferase domain-containing protein</fullName>
    </recommendedName>
</protein>
<dbReference type="Gene3D" id="3.40.630.30">
    <property type="match status" value="1"/>
</dbReference>
<sequence>MNKKIIINRVAKILTETPSAQDIVKKGKGREKRFEYLAKQMVNKAIAEDALVTAGDDTGIAILFKTSKKKKNFWSEMINDLKLVYHVTGIKNALKILKNQNYIKSLRPDEGEYLYCWFWGVDKSTRGNESKVAHEMRDEFLRRADMYNIPLYAETRIRKNMIVYQRYGFELFHTWDRPEGDKMWFLRYVPEPLKSQKS</sequence>
<comment type="caution">
    <text evidence="1">The sequence shown here is derived from an EMBL/GenBank/DDBJ whole genome shotgun (WGS) entry which is preliminary data.</text>
</comment>
<dbReference type="Proteomes" id="UP000553034">
    <property type="component" value="Unassembled WGS sequence"/>
</dbReference>
<evidence type="ECO:0000313" key="2">
    <source>
        <dbReference type="Proteomes" id="UP000553034"/>
    </source>
</evidence>
<proteinExistence type="predicted"/>
<evidence type="ECO:0008006" key="3">
    <source>
        <dbReference type="Google" id="ProtNLM"/>
    </source>
</evidence>
<dbReference type="EMBL" id="JACIFO010000011">
    <property type="protein sequence ID" value="MBB4119850.1"/>
    <property type="molecule type" value="Genomic_DNA"/>
</dbReference>
<accession>A0A840ESA2</accession>